<evidence type="ECO:0000256" key="5">
    <source>
        <dbReference type="ARBA" id="ARBA00022692"/>
    </source>
</evidence>
<feature type="transmembrane region" description="Helical" evidence="8">
    <location>
        <begin position="251"/>
        <end position="272"/>
    </location>
</feature>
<protein>
    <recommendedName>
        <fullName evidence="9">ABC transmembrane type-2 domain-containing protein</fullName>
    </recommendedName>
</protein>
<gene>
    <name evidence="10" type="ORF">AMD01_02200</name>
</gene>
<dbReference type="InterPro" id="IPR051449">
    <property type="entry name" value="ABC-2_transporter_component"/>
</dbReference>
<feature type="transmembrane region" description="Helical" evidence="8">
    <location>
        <begin position="12"/>
        <end position="33"/>
    </location>
</feature>
<dbReference type="AlphaFoldDB" id="A0A0M0LI59"/>
<feature type="transmembrane region" description="Helical" evidence="8">
    <location>
        <begin position="216"/>
        <end position="239"/>
    </location>
</feature>
<evidence type="ECO:0000259" key="9">
    <source>
        <dbReference type="PROSITE" id="PS51012"/>
    </source>
</evidence>
<evidence type="ECO:0000256" key="4">
    <source>
        <dbReference type="ARBA" id="ARBA00022475"/>
    </source>
</evidence>
<proteinExistence type="inferred from homology"/>
<evidence type="ECO:0000256" key="7">
    <source>
        <dbReference type="ARBA" id="ARBA00023136"/>
    </source>
</evidence>
<dbReference type="OrthoDB" id="266913at2"/>
<evidence type="ECO:0000313" key="10">
    <source>
        <dbReference type="EMBL" id="KOO50582.1"/>
    </source>
</evidence>
<accession>A0A0M0LI59</accession>
<comment type="subcellular location">
    <subcellularLocation>
        <location evidence="1">Cell membrane</location>
        <topology evidence="1">Multi-pass membrane protein</topology>
    </subcellularLocation>
</comment>
<keyword evidence="5 8" id="KW-0812">Transmembrane</keyword>
<evidence type="ECO:0000313" key="11">
    <source>
        <dbReference type="Proteomes" id="UP000037558"/>
    </source>
</evidence>
<evidence type="ECO:0000256" key="3">
    <source>
        <dbReference type="ARBA" id="ARBA00022448"/>
    </source>
</evidence>
<organism evidence="10 11">
    <name type="scientific">Priestia koreensis</name>
    <dbReference type="NCBI Taxonomy" id="284581"/>
    <lineage>
        <taxon>Bacteria</taxon>
        <taxon>Bacillati</taxon>
        <taxon>Bacillota</taxon>
        <taxon>Bacilli</taxon>
        <taxon>Bacillales</taxon>
        <taxon>Bacillaceae</taxon>
        <taxon>Priestia</taxon>
    </lineage>
</organism>
<reference evidence="11" key="1">
    <citation type="submission" date="2015-08" db="EMBL/GenBank/DDBJ databases">
        <title>Fjat-14210 dsm16467.</title>
        <authorList>
            <person name="Liu B."/>
            <person name="Wang J."/>
            <person name="Zhu Y."/>
            <person name="Liu G."/>
            <person name="Chen Q."/>
            <person name="Chen Z."/>
            <person name="Lan J."/>
            <person name="Che J."/>
            <person name="Ge C."/>
            <person name="Shi H."/>
            <person name="Pan Z."/>
            <person name="Liu X."/>
        </authorList>
    </citation>
    <scope>NUCLEOTIDE SEQUENCE [LARGE SCALE GENOMIC DNA]</scope>
    <source>
        <strain evidence="11">DSM 16467</strain>
    </source>
</reference>
<name>A0A0M0LI59_9BACI</name>
<feature type="transmembrane region" description="Helical" evidence="8">
    <location>
        <begin position="174"/>
        <end position="195"/>
    </location>
</feature>
<dbReference type="Pfam" id="PF12698">
    <property type="entry name" value="ABC2_membrane_3"/>
    <property type="match status" value="1"/>
</dbReference>
<dbReference type="InterPro" id="IPR013525">
    <property type="entry name" value="ABC2_TM"/>
</dbReference>
<comment type="caution">
    <text evidence="10">The sequence shown here is derived from an EMBL/GenBank/DDBJ whole genome shotgun (WGS) entry which is preliminary data.</text>
</comment>
<dbReference type="PROSITE" id="PS51012">
    <property type="entry name" value="ABC_TM2"/>
    <property type="match status" value="1"/>
</dbReference>
<dbReference type="PATRIC" id="fig|284581.3.peg.705"/>
<comment type="similarity">
    <text evidence="2">Belongs to the ABC-2 integral membrane protein family.</text>
</comment>
<dbReference type="PANTHER" id="PTHR30294:SF29">
    <property type="entry name" value="MULTIDRUG ABC TRANSPORTER PERMEASE YBHS-RELATED"/>
    <property type="match status" value="1"/>
</dbReference>
<evidence type="ECO:0000256" key="2">
    <source>
        <dbReference type="ARBA" id="ARBA00007783"/>
    </source>
</evidence>
<dbReference type="GO" id="GO:0005886">
    <property type="term" value="C:plasma membrane"/>
    <property type="evidence" value="ECO:0007669"/>
    <property type="project" value="UniProtKB-SubCell"/>
</dbReference>
<keyword evidence="11" id="KW-1185">Reference proteome</keyword>
<feature type="domain" description="ABC transmembrane type-2" evidence="9">
    <location>
        <begin position="124"/>
        <end position="365"/>
    </location>
</feature>
<evidence type="ECO:0000256" key="8">
    <source>
        <dbReference type="SAM" id="Phobius"/>
    </source>
</evidence>
<dbReference type="InterPro" id="IPR047817">
    <property type="entry name" value="ABC2_TM_bact-type"/>
</dbReference>
<dbReference type="EMBL" id="LILC01000002">
    <property type="protein sequence ID" value="KOO50582.1"/>
    <property type="molecule type" value="Genomic_DNA"/>
</dbReference>
<keyword evidence="7 8" id="KW-0472">Membrane</keyword>
<dbReference type="GO" id="GO:0140359">
    <property type="term" value="F:ABC-type transporter activity"/>
    <property type="evidence" value="ECO:0007669"/>
    <property type="project" value="InterPro"/>
</dbReference>
<dbReference type="Proteomes" id="UP000037558">
    <property type="component" value="Unassembled WGS sequence"/>
</dbReference>
<evidence type="ECO:0000256" key="1">
    <source>
        <dbReference type="ARBA" id="ARBA00004651"/>
    </source>
</evidence>
<dbReference type="PANTHER" id="PTHR30294">
    <property type="entry name" value="MEMBRANE COMPONENT OF ABC TRANSPORTER YHHJ-RELATED"/>
    <property type="match status" value="1"/>
</dbReference>
<keyword evidence="4" id="KW-1003">Cell membrane</keyword>
<evidence type="ECO:0000256" key="6">
    <source>
        <dbReference type="ARBA" id="ARBA00022989"/>
    </source>
</evidence>
<keyword evidence="3" id="KW-0813">Transport</keyword>
<feature type="transmembrane region" description="Helical" evidence="8">
    <location>
        <begin position="284"/>
        <end position="303"/>
    </location>
</feature>
<dbReference type="RefSeq" id="WP_053399744.1">
    <property type="nucleotide sequence ID" value="NZ_LILC01000002.1"/>
</dbReference>
<sequence length="368" mass="40663">MTSILWARFKLLARRPGATILMTVLAMAFAYFLGGTNGGKEPVPVYSHLSGAPEKALLKELNQSDVFSFHLSSLKGIKKDVSAGESSVGLEVYPDRYNVIVIGENVQKSLLDPFVQSVYAENSQKTAIAAANPAVDQKKIERVFQESKKHPVFTMNDTSMEGKLSVDNSNQLQAIFGFTLFFSIYTIAFSVFGLFNERQQGVWNRVILSPVSKTSIYLGHLIYSFVVGYAQIALVFSVFHFVAGVDFHTSLGFVLLLIAPYVFAIVAFSLLITSLVKTVHHFRALIPLLSVSMAMIGGAYWPIEIVSSNVMISLSKIVPITYGMDLLKGVTIHGYEWQQSFYSVVILLLMGIIMMGISINVMERKQTA</sequence>
<feature type="transmembrane region" description="Helical" evidence="8">
    <location>
        <begin position="341"/>
        <end position="362"/>
    </location>
</feature>
<keyword evidence="6 8" id="KW-1133">Transmembrane helix</keyword>
<dbReference type="STRING" id="284581.AMD01_02200"/>